<organism evidence="2 3">
    <name type="scientific">Moniliophthora roreri (strain MCA 2997)</name>
    <name type="common">Cocoa frosty pod rot fungus</name>
    <name type="synonym">Crinipellis roreri</name>
    <dbReference type="NCBI Taxonomy" id="1381753"/>
    <lineage>
        <taxon>Eukaryota</taxon>
        <taxon>Fungi</taxon>
        <taxon>Dikarya</taxon>
        <taxon>Basidiomycota</taxon>
        <taxon>Agaricomycotina</taxon>
        <taxon>Agaricomycetes</taxon>
        <taxon>Agaricomycetidae</taxon>
        <taxon>Agaricales</taxon>
        <taxon>Marasmiineae</taxon>
        <taxon>Marasmiaceae</taxon>
        <taxon>Moniliophthora</taxon>
    </lineage>
</organism>
<dbReference type="Pfam" id="PF20236">
    <property type="entry name" value="DUF6593"/>
    <property type="match status" value="1"/>
</dbReference>
<evidence type="ECO:0000313" key="3">
    <source>
        <dbReference type="Proteomes" id="UP000017559"/>
    </source>
</evidence>
<gene>
    <name evidence="2" type="ORF">Moror_16903</name>
</gene>
<evidence type="ECO:0000313" key="2">
    <source>
        <dbReference type="EMBL" id="ESK89686.1"/>
    </source>
</evidence>
<proteinExistence type="predicted"/>
<keyword evidence="3" id="KW-1185">Reference proteome</keyword>
<protein>
    <recommendedName>
        <fullName evidence="1">DUF6593 domain-containing protein</fullName>
    </recommendedName>
</protein>
<dbReference type="InterPro" id="IPR046528">
    <property type="entry name" value="DUF6593"/>
</dbReference>
<sequence length="181" mass="19849">MDLLLSKDSVRNCTMSLPNGQPIYEVSTPSRYFHTEQTTIKRLKGQESRDMALIELHGFHDDVCQVWGKDMVPKSDGLFKSGKTFTASDGKRYTWKIKLSKTILLDQFENTIAVFENSHTGFFSGNPRQAQLSISEGGLSIADDIVATFVLVDQRNRQNQRTAAASSAAASSNAAVAAAVS</sequence>
<accession>V2XA80</accession>
<name>V2XA80_MONRO</name>
<dbReference type="STRING" id="1381753.V2XA80"/>
<dbReference type="AlphaFoldDB" id="V2XA80"/>
<dbReference type="Proteomes" id="UP000017559">
    <property type="component" value="Unassembled WGS sequence"/>
</dbReference>
<reference evidence="2 3" key="1">
    <citation type="journal article" date="2014" name="BMC Genomics">
        <title>Genome and secretome analysis of the hemibiotrophic fungal pathogen, Moniliophthora roreri, which causes frosty pod rot disease of cacao: mechanisms of the biotrophic and necrotrophic phases.</title>
        <authorList>
            <person name="Meinhardt L.W."/>
            <person name="Costa G.G.L."/>
            <person name="Thomazella D.P.T."/>
            <person name="Teixeira P.J.P.L."/>
            <person name="Carazzolle M.F."/>
            <person name="Schuster S.C."/>
            <person name="Carlson J.E."/>
            <person name="Guiltinan M.J."/>
            <person name="Mieczkowski P."/>
            <person name="Farmer A."/>
            <person name="Ramaraj T."/>
            <person name="Crozier J."/>
            <person name="Davis R.E."/>
            <person name="Shao J."/>
            <person name="Melnick R.L."/>
            <person name="Pereira G.A.G."/>
            <person name="Bailey B.A."/>
        </authorList>
    </citation>
    <scope>NUCLEOTIDE SEQUENCE [LARGE SCALE GENOMIC DNA]</scope>
    <source>
        <strain evidence="2 3">MCA 2997</strain>
    </source>
</reference>
<comment type="caution">
    <text evidence="2">The sequence shown here is derived from an EMBL/GenBank/DDBJ whole genome shotgun (WGS) entry which is preliminary data.</text>
</comment>
<dbReference type="OrthoDB" id="3021178at2759"/>
<dbReference type="HOGENOM" id="CLU_084280_3_0_1"/>
<feature type="domain" description="DUF6593" evidence="1">
    <location>
        <begin position="8"/>
        <end position="158"/>
    </location>
</feature>
<dbReference type="EMBL" id="AWSO01000528">
    <property type="protein sequence ID" value="ESK89686.1"/>
    <property type="molecule type" value="Genomic_DNA"/>
</dbReference>
<dbReference type="KEGG" id="mrr:Moror_16903"/>
<evidence type="ECO:0000259" key="1">
    <source>
        <dbReference type="Pfam" id="PF20236"/>
    </source>
</evidence>